<dbReference type="InterPro" id="IPR007055">
    <property type="entry name" value="BON_dom"/>
</dbReference>
<organism evidence="2 3">
    <name type="scientific">Derxia gummosa DSM 723</name>
    <dbReference type="NCBI Taxonomy" id="1121388"/>
    <lineage>
        <taxon>Bacteria</taxon>
        <taxon>Pseudomonadati</taxon>
        <taxon>Pseudomonadota</taxon>
        <taxon>Betaproteobacteria</taxon>
        <taxon>Burkholderiales</taxon>
        <taxon>Alcaligenaceae</taxon>
        <taxon>Derxia</taxon>
    </lineage>
</organism>
<feature type="domain" description="BON" evidence="1">
    <location>
        <begin position="185"/>
        <end position="253"/>
    </location>
</feature>
<dbReference type="Proteomes" id="UP000675920">
    <property type="component" value="Unplaced"/>
</dbReference>
<dbReference type="InterPro" id="IPR051686">
    <property type="entry name" value="Lipoprotein_DolP"/>
</dbReference>
<name>A0A8B6X984_9BURK</name>
<dbReference type="Pfam" id="PF04972">
    <property type="entry name" value="BON"/>
    <property type="match status" value="2"/>
</dbReference>
<protein>
    <submittedName>
        <fullName evidence="3">BON domain-containing protein</fullName>
    </submittedName>
</protein>
<dbReference type="AlphaFoldDB" id="A0A8B6X984"/>
<evidence type="ECO:0000259" key="1">
    <source>
        <dbReference type="PROSITE" id="PS50914"/>
    </source>
</evidence>
<reference evidence="3" key="2">
    <citation type="submission" date="2025-08" db="UniProtKB">
        <authorList>
            <consortium name="RefSeq"/>
        </authorList>
    </citation>
    <scope>IDENTIFICATION</scope>
</reference>
<accession>A0A8B6X984</accession>
<sequence>MGATPFDPRADAAAASQLIRAKAALGRATGIDPDRAGLRFTTEHGHAVAHGELPDLARRRRAAIALADIGAIDQLRVVVPDWPGDGPTANRVARAFEENIDFRNCALTLVNGGTRTPLRETPAIAAEADYPSGEIDIGSADGVVTLRGRVISLSHKRLATALAWWSGLARDVVNELAVDPPEVDNDAELAEALKLVLETDPLLPADTIAVSAHDGAVRLAGQVPTEADARRAECDAWMVDGVREVDCRLVAIG</sequence>
<dbReference type="Gene3D" id="3.30.1340.30">
    <property type="match status" value="2"/>
</dbReference>
<dbReference type="RefSeq" id="WP_051379010.1">
    <property type="nucleotide sequence ID" value="NZ_KI519499.1"/>
</dbReference>
<keyword evidence="2" id="KW-1185">Reference proteome</keyword>
<evidence type="ECO:0000313" key="3">
    <source>
        <dbReference type="RefSeq" id="WP_051379010.1"/>
    </source>
</evidence>
<dbReference type="PROSITE" id="PS50914">
    <property type="entry name" value="BON"/>
    <property type="match status" value="1"/>
</dbReference>
<dbReference type="PANTHER" id="PTHR34606">
    <property type="entry name" value="BON DOMAIN-CONTAINING PROTEIN"/>
    <property type="match status" value="1"/>
</dbReference>
<dbReference type="PANTHER" id="PTHR34606:SF15">
    <property type="entry name" value="BON DOMAIN-CONTAINING PROTEIN"/>
    <property type="match status" value="1"/>
</dbReference>
<reference evidence="3" key="1">
    <citation type="journal article" date="2003" name="Trends Biochem. Sci.">
        <title>The BON domain: a putative membrane-binding domain.</title>
        <authorList>
            <person name="Yeats C."/>
            <person name="Bateman A."/>
        </authorList>
    </citation>
    <scope>NUCLEOTIDE SEQUENCE</scope>
</reference>
<evidence type="ECO:0000313" key="2">
    <source>
        <dbReference type="Proteomes" id="UP000675920"/>
    </source>
</evidence>
<proteinExistence type="predicted"/>